<feature type="signal peptide" evidence="2">
    <location>
        <begin position="1"/>
        <end position="21"/>
    </location>
</feature>
<evidence type="ECO:0000256" key="2">
    <source>
        <dbReference type="SAM" id="SignalP"/>
    </source>
</evidence>
<sequence>MRRRQFFALGLGTAALGLAGAACGTERRPAAGAVRVPFAIAPGAERWAGVTQALTRAAWQSGFMLSGRRQATTITVTGLPALAAAEIDAGPRLHETATPLVRLAGEVEAVVVPAGSPFHDFEDFGAQLLARPEETPLAGGPQGEPDHLLFGLIARGIGADARRIAYTGHAGPAEAADALRAGRAVAAAGSLRAWRTGLRKGRVRALAVSSARRVDGLDVPTLLESGVRIDFADWCAAVGPPGMPDELRATAIDMCERVAGSAPWHQACRAGGWQPIPLGGGDFEQWLASETARTRAVLRDLGLIDTPGTT</sequence>
<evidence type="ECO:0000256" key="1">
    <source>
        <dbReference type="ARBA" id="ARBA00006987"/>
    </source>
</evidence>
<dbReference type="PANTHER" id="PTHR42928:SF3">
    <property type="entry name" value="UPF0065 PROTEIN YFLP"/>
    <property type="match status" value="1"/>
</dbReference>
<dbReference type="Pfam" id="PF03401">
    <property type="entry name" value="TctC"/>
    <property type="match status" value="1"/>
</dbReference>
<feature type="chain" id="PRO_5046324015" evidence="2">
    <location>
        <begin position="22"/>
        <end position="310"/>
    </location>
</feature>
<comment type="similarity">
    <text evidence="1">Belongs to the UPF0065 (bug) family.</text>
</comment>
<accession>A0ABW8A117</accession>
<dbReference type="PROSITE" id="PS51257">
    <property type="entry name" value="PROKAR_LIPOPROTEIN"/>
    <property type="match status" value="1"/>
</dbReference>
<evidence type="ECO:0000313" key="3">
    <source>
        <dbReference type="EMBL" id="MFI7439721.1"/>
    </source>
</evidence>
<dbReference type="RefSeq" id="WP_397019383.1">
    <property type="nucleotide sequence ID" value="NZ_JBITMB010000002.1"/>
</dbReference>
<evidence type="ECO:0000313" key="4">
    <source>
        <dbReference type="Proteomes" id="UP001612928"/>
    </source>
</evidence>
<gene>
    <name evidence="3" type="ORF">ACIBP5_07155</name>
</gene>
<organism evidence="3 4">
    <name type="scientific">Nonomuraea indica</name>
    <dbReference type="NCBI Taxonomy" id="1581193"/>
    <lineage>
        <taxon>Bacteria</taxon>
        <taxon>Bacillati</taxon>
        <taxon>Actinomycetota</taxon>
        <taxon>Actinomycetes</taxon>
        <taxon>Streptosporangiales</taxon>
        <taxon>Streptosporangiaceae</taxon>
        <taxon>Nonomuraea</taxon>
    </lineage>
</organism>
<dbReference type="Gene3D" id="3.40.190.10">
    <property type="entry name" value="Periplasmic binding protein-like II"/>
    <property type="match status" value="1"/>
</dbReference>
<keyword evidence="2" id="KW-0732">Signal</keyword>
<keyword evidence="4" id="KW-1185">Reference proteome</keyword>
<dbReference type="PANTHER" id="PTHR42928">
    <property type="entry name" value="TRICARBOXYLATE-BINDING PROTEIN"/>
    <property type="match status" value="1"/>
</dbReference>
<name>A0ABW8A117_9ACTN</name>
<comment type="caution">
    <text evidence="3">The sequence shown here is derived from an EMBL/GenBank/DDBJ whole genome shotgun (WGS) entry which is preliminary data.</text>
</comment>
<dbReference type="InterPro" id="IPR005064">
    <property type="entry name" value="BUG"/>
</dbReference>
<reference evidence="3 4" key="1">
    <citation type="submission" date="2024-10" db="EMBL/GenBank/DDBJ databases">
        <title>The Natural Products Discovery Center: Release of the First 8490 Sequenced Strains for Exploring Actinobacteria Biosynthetic Diversity.</title>
        <authorList>
            <person name="Kalkreuter E."/>
            <person name="Kautsar S.A."/>
            <person name="Yang D."/>
            <person name="Bader C.D."/>
            <person name="Teijaro C.N."/>
            <person name="Fluegel L."/>
            <person name="Davis C.M."/>
            <person name="Simpson J.R."/>
            <person name="Lauterbach L."/>
            <person name="Steele A.D."/>
            <person name="Gui C."/>
            <person name="Meng S."/>
            <person name="Li G."/>
            <person name="Viehrig K."/>
            <person name="Ye F."/>
            <person name="Su P."/>
            <person name="Kiefer A.F."/>
            <person name="Nichols A."/>
            <person name="Cepeda A.J."/>
            <person name="Yan W."/>
            <person name="Fan B."/>
            <person name="Jiang Y."/>
            <person name="Adhikari A."/>
            <person name="Zheng C.-J."/>
            <person name="Schuster L."/>
            <person name="Cowan T.M."/>
            <person name="Smanski M.J."/>
            <person name="Chevrette M.G."/>
            <person name="De Carvalho L.P.S."/>
            <person name="Shen B."/>
        </authorList>
    </citation>
    <scope>NUCLEOTIDE SEQUENCE [LARGE SCALE GENOMIC DNA]</scope>
    <source>
        <strain evidence="3 4">NPDC049503</strain>
    </source>
</reference>
<proteinExistence type="inferred from homology"/>
<protein>
    <submittedName>
        <fullName evidence="3">Bug family tripartite tricarboxylate transporter substrate binding protein</fullName>
    </submittedName>
</protein>
<dbReference type="Proteomes" id="UP001612928">
    <property type="component" value="Unassembled WGS sequence"/>
</dbReference>
<dbReference type="EMBL" id="JBITMB010000002">
    <property type="protein sequence ID" value="MFI7439721.1"/>
    <property type="molecule type" value="Genomic_DNA"/>
</dbReference>